<name>A0AAV7GBV1_DENCH</name>
<evidence type="ECO:0000313" key="1">
    <source>
        <dbReference type="EMBL" id="KAH0453062.1"/>
    </source>
</evidence>
<comment type="caution">
    <text evidence="1">The sequence shown here is derived from an EMBL/GenBank/DDBJ whole genome shotgun (WGS) entry which is preliminary data.</text>
</comment>
<dbReference type="AlphaFoldDB" id="A0AAV7GBV1"/>
<gene>
    <name evidence="1" type="ORF">IEQ34_017386</name>
</gene>
<sequence length="79" mass="9438">MNAWGMGDSARMNRFQTRKYRLRQARHRRRSVRWLQRQHHRCVVAAGKRDQENCWRRVISAAGKTPSPDQVRRFAAECS</sequence>
<dbReference type="EMBL" id="JAGFBR010000016">
    <property type="protein sequence ID" value="KAH0453062.1"/>
    <property type="molecule type" value="Genomic_DNA"/>
</dbReference>
<dbReference type="Proteomes" id="UP000775213">
    <property type="component" value="Unassembled WGS sequence"/>
</dbReference>
<proteinExistence type="predicted"/>
<accession>A0AAV7GBV1</accession>
<keyword evidence="2" id="KW-1185">Reference proteome</keyword>
<protein>
    <submittedName>
        <fullName evidence="1">Uncharacterized protein</fullName>
    </submittedName>
</protein>
<reference evidence="1 2" key="1">
    <citation type="journal article" date="2021" name="Hortic Res">
        <title>Chromosome-scale assembly of the Dendrobium chrysotoxum genome enhances the understanding of orchid evolution.</title>
        <authorList>
            <person name="Zhang Y."/>
            <person name="Zhang G.Q."/>
            <person name="Zhang D."/>
            <person name="Liu X.D."/>
            <person name="Xu X.Y."/>
            <person name="Sun W.H."/>
            <person name="Yu X."/>
            <person name="Zhu X."/>
            <person name="Wang Z.W."/>
            <person name="Zhao X."/>
            <person name="Zhong W.Y."/>
            <person name="Chen H."/>
            <person name="Yin W.L."/>
            <person name="Huang T."/>
            <person name="Niu S.C."/>
            <person name="Liu Z.J."/>
        </authorList>
    </citation>
    <scope>NUCLEOTIDE SEQUENCE [LARGE SCALE GENOMIC DNA]</scope>
    <source>
        <strain evidence="1">Lindl</strain>
    </source>
</reference>
<evidence type="ECO:0000313" key="2">
    <source>
        <dbReference type="Proteomes" id="UP000775213"/>
    </source>
</evidence>
<organism evidence="1 2">
    <name type="scientific">Dendrobium chrysotoxum</name>
    <name type="common">Orchid</name>
    <dbReference type="NCBI Taxonomy" id="161865"/>
    <lineage>
        <taxon>Eukaryota</taxon>
        <taxon>Viridiplantae</taxon>
        <taxon>Streptophyta</taxon>
        <taxon>Embryophyta</taxon>
        <taxon>Tracheophyta</taxon>
        <taxon>Spermatophyta</taxon>
        <taxon>Magnoliopsida</taxon>
        <taxon>Liliopsida</taxon>
        <taxon>Asparagales</taxon>
        <taxon>Orchidaceae</taxon>
        <taxon>Epidendroideae</taxon>
        <taxon>Malaxideae</taxon>
        <taxon>Dendrobiinae</taxon>
        <taxon>Dendrobium</taxon>
    </lineage>
</organism>